<dbReference type="SUPFAM" id="SSF46785">
    <property type="entry name" value="Winged helix' DNA-binding domain"/>
    <property type="match status" value="1"/>
</dbReference>
<dbReference type="InterPro" id="IPR036388">
    <property type="entry name" value="WH-like_DNA-bd_sf"/>
</dbReference>
<protein>
    <submittedName>
        <fullName evidence="1">Uncharacterized protein</fullName>
    </submittedName>
</protein>
<dbReference type="Gene3D" id="1.10.10.10">
    <property type="entry name" value="Winged helix-like DNA-binding domain superfamily/Winged helix DNA-binding domain"/>
    <property type="match status" value="1"/>
</dbReference>
<dbReference type="Proteomes" id="UP000298061">
    <property type="component" value="Unassembled WGS sequence"/>
</dbReference>
<keyword evidence="2" id="KW-1185">Reference proteome</keyword>
<gene>
    <name evidence="1" type="ORF">EWM64_g8029</name>
</gene>
<reference evidence="1 2" key="1">
    <citation type="submission" date="2019-02" db="EMBL/GenBank/DDBJ databases">
        <title>Genome sequencing of the rare red list fungi Hericium alpestre (H. flagellum).</title>
        <authorList>
            <person name="Buettner E."/>
            <person name="Kellner H."/>
        </authorList>
    </citation>
    <scope>NUCLEOTIDE SEQUENCE [LARGE SCALE GENOMIC DNA]</scope>
    <source>
        <strain evidence="1 2">DSM 108284</strain>
    </source>
</reference>
<dbReference type="EMBL" id="SFCI01001361">
    <property type="protein sequence ID" value="TFY75985.1"/>
    <property type="molecule type" value="Genomic_DNA"/>
</dbReference>
<dbReference type="InterPro" id="IPR036390">
    <property type="entry name" value="WH_DNA-bd_sf"/>
</dbReference>
<sequence>MAFHIAMGSHAAKILGDAGAKGKHIRDIAKPTRTGPAKFARVLRLLATRHVFIEISPDVFANDRISSILDSRKSVDDLVTHPETMHDGSKGLGPIVGTFGDESFKSSTALYDVVMDGFHWTGLK</sequence>
<organism evidence="1 2">
    <name type="scientific">Hericium alpestre</name>
    <dbReference type="NCBI Taxonomy" id="135208"/>
    <lineage>
        <taxon>Eukaryota</taxon>
        <taxon>Fungi</taxon>
        <taxon>Dikarya</taxon>
        <taxon>Basidiomycota</taxon>
        <taxon>Agaricomycotina</taxon>
        <taxon>Agaricomycetes</taxon>
        <taxon>Russulales</taxon>
        <taxon>Hericiaceae</taxon>
        <taxon>Hericium</taxon>
    </lineage>
</organism>
<evidence type="ECO:0000313" key="2">
    <source>
        <dbReference type="Proteomes" id="UP000298061"/>
    </source>
</evidence>
<evidence type="ECO:0000313" key="1">
    <source>
        <dbReference type="EMBL" id="TFY75985.1"/>
    </source>
</evidence>
<comment type="caution">
    <text evidence="1">The sequence shown here is derived from an EMBL/GenBank/DDBJ whole genome shotgun (WGS) entry which is preliminary data.</text>
</comment>
<dbReference type="AlphaFoldDB" id="A0A4Y9ZN03"/>
<dbReference type="OrthoDB" id="2410195at2759"/>
<accession>A0A4Y9ZN03</accession>
<name>A0A4Y9ZN03_9AGAM</name>
<proteinExistence type="predicted"/>